<dbReference type="AlphaFoldDB" id="A0A0C7QUB4"/>
<feature type="transmembrane region" description="Helical" evidence="1">
    <location>
        <begin position="77"/>
        <end position="96"/>
    </location>
</feature>
<dbReference type="EMBL" id="CEKZ01000001">
    <property type="protein sequence ID" value="CEQ01981.1"/>
    <property type="molecule type" value="Genomic_DNA"/>
</dbReference>
<organism evidence="2 3">
    <name type="scientific">Paraclostridium sordellii</name>
    <name type="common">Clostridium sordellii</name>
    <dbReference type="NCBI Taxonomy" id="1505"/>
    <lineage>
        <taxon>Bacteria</taxon>
        <taxon>Bacillati</taxon>
        <taxon>Bacillota</taxon>
        <taxon>Clostridia</taxon>
        <taxon>Peptostreptococcales</taxon>
        <taxon>Peptostreptococcaceae</taxon>
        <taxon>Paraclostridium</taxon>
    </lineage>
</organism>
<keyword evidence="1" id="KW-0812">Transmembrane</keyword>
<protein>
    <recommendedName>
        <fullName evidence="4">SdpI/YhfL family protein</fullName>
    </recommendedName>
</protein>
<sequence>MSILTIVIAGWFFNKGIKLKKTKDIEKYVWGYSKRIKDIDGYIKLYSKLYFSSGLFLIALEIFNILDKYYFKLPMNILIILFCIVFTLIIIGSVVIEKKIKQFTY</sequence>
<dbReference type="RefSeq" id="WP_055335407.1">
    <property type="nucleotide sequence ID" value="NZ_CDNF01000003.1"/>
</dbReference>
<evidence type="ECO:0000313" key="2">
    <source>
        <dbReference type="EMBL" id="CEQ01981.1"/>
    </source>
</evidence>
<evidence type="ECO:0000313" key="3">
    <source>
        <dbReference type="Proteomes" id="UP000049127"/>
    </source>
</evidence>
<proteinExistence type="predicted"/>
<reference evidence="2 3" key="1">
    <citation type="submission" date="2015-01" db="EMBL/GenBank/DDBJ databases">
        <authorList>
            <person name="Aslett A.Martin."/>
            <person name="De Silva Nishadi"/>
        </authorList>
    </citation>
    <scope>NUCLEOTIDE SEQUENCE [LARGE SCALE GENOMIC DNA]</scope>
    <source>
        <strain evidence="2 3">R28058</strain>
    </source>
</reference>
<dbReference type="OrthoDB" id="1757645at2"/>
<dbReference type="Proteomes" id="UP000049127">
    <property type="component" value="Unassembled WGS sequence"/>
</dbReference>
<keyword evidence="1" id="KW-0472">Membrane</keyword>
<name>A0A0C7QUB4_PARSO</name>
<gene>
    <name evidence="2" type="ORF">R28058_33561</name>
</gene>
<evidence type="ECO:0000256" key="1">
    <source>
        <dbReference type="SAM" id="Phobius"/>
    </source>
</evidence>
<accession>A0A0C7QUB4</accession>
<evidence type="ECO:0008006" key="4">
    <source>
        <dbReference type="Google" id="ProtNLM"/>
    </source>
</evidence>
<keyword evidence="1" id="KW-1133">Transmembrane helix</keyword>
<feature type="transmembrane region" description="Helical" evidence="1">
    <location>
        <begin position="45"/>
        <end position="65"/>
    </location>
</feature>